<sequence>MEDMEDDTFLAMADPMPNLRCWSSTAASCPTYRSRICTRCCQGSKSCLPTIAPWKVKKLTVDSIMLPLPRYCSAVKTLSFRLGLICYCDSWDDKGVSGPEGQRLLAQLRGMPSLKTIILFVTEFTHMDEYSPDRLIYSEFNTQGVVGPNSVRDRKSDSKQVKWTLEEILNLI</sequence>
<accession>A0A197KJE8</accession>
<evidence type="ECO:0000313" key="2">
    <source>
        <dbReference type="Proteomes" id="UP000078512"/>
    </source>
</evidence>
<evidence type="ECO:0000313" key="1">
    <source>
        <dbReference type="EMBL" id="OAQ36701.1"/>
    </source>
</evidence>
<name>A0A197KJE8_9FUNG</name>
<reference evidence="1 2" key="1">
    <citation type="submission" date="2016-05" db="EMBL/GenBank/DDBJ databases">
        <title>Genome sequencing reveals origins of a unique bacterial endosymbiosis in the earliest lineages of terrestrial Fungi.</title>
        <authorList>
            <consortium name="DOE Joint Genome Institute"/>
            <person name="Uehling J."/>
            <person name="Gryganskyi A."/>
            <person name="Hameed K."/>
            <person name="Tschaplinski T."/>
            <person name="Misztal P."/>
            <person name="Wu S."/>
            <person name="Desiro A."/>
            <person name="Vande Pol N."/>
            <person name="Du Z.-Y."/>
            <person name="Zienkiewicz A."/>
            <person name="Zienkiewicz K."/>
            <person name="Morin E."/>
            <person name="Tisserant E."/>
            <person name="Splivallo R."/>
            <person name="Hainaut M."/>
            <person name="Henrissat B."/>
            <person name="Ohm R."/>
            <person name="Kuo A."/>
            <person name="Yan J."/>
            <person name="Lipzen A."/>
            <person name="Nolan M."/>
            <person name="Labutti K."/>
            <person name="Barry K."/>
            <person name="Goldstein A."/>
            <person name="Labbe J."/>
            <person name="Schadt C."/>
            <person name="Tuskan G."/>
            <person name="Grigoriev I."/>
            <person name="Martin F."/>
            <person name="Vilgalys R."/>
            <person name="Bonito G."/>
        </authorList>
    </citation>
    <scope>NUCLEOTIDE SEQUENCE [LARGE SCALE GENOMIC DNA]</scope>
    <source>
        <strain evidence="1 2">AG-77</strain>
    </source>
</reference>
<dbReference type="AlphaFoldDB" id="A0A197KJE8"/>
<dbReference type="EMBL" id="KV442011">
    <property type="protein sequence ID" value="OAQ36701.1"/>
    <property type="molecule type" value="Genomic_DNA"/>
</dbReference>
<keyword evidence="2" id="KW-1185">Reference proteome</keyword>
<organism evidence="1 2">
    <name type="scientific">Linnemannia elongata AG-77</name>
    <dbReference type="NCBI Taxonomy" id="1314771"/>
    <lineage>
        <taxon>Eukaryota</taxon>
        <taxon>Fungi</taxon>
        <taxon>Fungi incertae sedis</taxon>
        <taxon>Mucoromycota</taxon>
        <taxon>Mortierellomycotina</taxon>
        <taxon>Mortierellomycetes</taxon>
        <taxon>Mortierellales</taxon>
        <taxon>Mortierellaceae</taxon>
        <taxon>Linnemannia</taxon>
    </lineage>
</organism>
<dbReference type="Proteomes" id="UP000078512">
    <property type="component" value="Unassembled WGS sequence"/>
</dbReference>
<gene>
    <name evidence="1" type="ORF">K457DRAFT_12351</name>
</gene>
<protein>
    <submittedName>
        <fullName evidence="1">Uncharacterized protein</fullName>
    </submittedName>
</protein>
<dbReference type="OrthoDB" id="10469788at2759"/>
<proteinExistence type="predicted"/>